<dbReference type="InterPro" id="IPR036319">
    <property type="entry name" value="RDM1_sf"/>
</dbReference>
<keyword evidence="3" id="KW-1185">Reference proteome</keyword>
<dbReference type="AlphaFoldDB" id="A0A804PUX1"/>
<dbReference type="OrthoDB" id="1906229at2759"/>
<dbReference type="GO" id="GO:0080188">
    <property type="term" value="P:gene silencing by siRNA-directed DNA methylation"/>
    <property type="evidence" value="ECO:0007669"/>
    <property type="project" value="InterPro"/>
</dbReference>
<dbReference type="Gramene" id="Zm00001eb275620_T003">
    <property type="protein sequence ID" value="Zm00001eb275620_P003"/>
    <property type="gene ID" value="Zm00001eb275620"/>
</dbReference>
<feature type="compositionally biased region" description="Basic and acidic residues" evidence="1">
    <location>
        <begin position="43"/>
        <end position="55"/>
    </location>
</feature>
<feature type="compositionally biased region" description="Acidic residues" evidence="1">
    <location>
        <begin position="58"/>
        <end position="69"/>
    </location>
</feature>
<dbReference type="SUPFAM" id="SSF109920">
    <property type="entry name" value="Hypothetical protein At3g22680"/>
    <property type="match status" value="1"/>
</dbReference>
<feature type="compositionally biased region" description="Basic and acidic residues" evidence="1">
    <location>
        <begin position="206"/>
        <end position="218"/>
    </location>
</feature>
<feature type="region of interest" description="Disordered" evidence="1">
    <location>
        <begin position="199"/>
        <end position="270"/>
    </location>
</feature>
<evidence type="ECO:0000313" key="2">
    <source>
        <dbReference type="EnsemblPlants" id="Zm00001eb275620_P006"/>
    </source>
</evidence>
<feature type="region of interest" description="Disordered" evidence="1">
    <location>
        <begin position="1"/>
        <end position="83"/>
    </location>
</feature>
<keyword evidence="4" id="KW-1267">Proteomics identification</keyword>
<feature type="compositionally biased region" description="Low complexity" evidence="1">
    <location>
        <begin position="33"/>
        <end position="42"/>
    </location>
</feature>
<feature type="compositionally biased region" description="Basic and acidic residues" evidence="1">
    <location>
        <begin position="225"/>
        <end position="238"/>
    </location>
</feature>
<gene>
    <name evidence="2" type="primary">LOC100276351</name>
</gene>
<feature type="compositionally biased region" description="Low complexity" evidence="1">
    <location>
        <begin position="14"/>
        <end position="26"/>
    </location>
</feature>
<sequence length="270" mass="29403">MKRAAPSQEPLDVSSGDSSGSDSDQLGGKDKGGSASKAAAGAEDVKRVVLHKESQDVSSDDDLSSDSDDDAGKGNAWNAFGLPNSSKAASTAEGALIRRAEMYQQYMKRIPVPAYRDSVIPFTSWLGLAGSLKQLSQVKEEEENRCGFQRSEPARIPWRPIRLDSSSGSGGTELVLVHWERPRRQRGRTRTRVLRGTRAYQGRSNRRGEVHRAAERAAEPAVAGERQEGEGRLLLAEREAEEGPGPSQQGEELRRGGEAAPEGQRRVLWL</sequence>
<dbReference type="Proteomes" id="UP000007305">
    <property type="component" value="Chromosome 6"/>
</dbReference>
<evidence type="ECO:0000256" key="1">
    <source>
        <dbReference type="SAM" id="MobiDB-lite"/>
    </source>
</evidence>
<reference evidence="2" key="2">
    <citation type="submission" date="2019-07" db="EMBL/GenBank/DDBJ databases">
        <authorList>
            <person name="Seetharam A."/>
            <person name="Woodhouse M."/>
            <person name="Cannon E."/>
        </authorList>
    </citation>
    <scope>NUCLEOTIDE SEQUENCE [LARGE SCALE GENOMIC DNA]</scope>
    <source>
        <strain evidence="2">cv. B73</strain>
    </source>
</reference>
<name>A0A804PUX1_MAIZE</name>
<dbReference type="GO" id="GO:0005634">
    <property type="term" value="C:nucleus"/>
    <property type="evidence" value="ECO:0007669"/>
    <property type="project" value="InterPro"/>
</dbReference>
<dbReference type="Pfam" id="PF09187">
    <property type="entry name" value="RdDM_RDM1"/>
    <property type="match status" value="1"/>
</dbReference>
<evidence type="ECO:0000313" key="3">
    <source>
        <dbReference type="Proteomes" id="UP000007305"/>
    </source>
</evidence>
<protein>
    <submittedName>
        <fullName evidence="2">Uncharacterized protein</fullName>
    </submittedName>
</protein>
<proteinExistence type="evidence at protein level"/>
<accession>A0A804PUX1</accession>
<reference evidence="3" key="1">
    <citation type="journal article" date="2009" name="Science">
        <title>The B73 maize genome: complexity, diversity, and dynamics.</title>
        <authorList>
            <person name="Schnable P.S."/>
            <person name="Ware D."/>
            <person name="Fulton R.S."/>
            <person name="Stein J.C."/>
            <person name="Wei F."/>
            <person name="Pasternak S."/>
            <person name="Liang C."/>
            <person name="Zhang J."/>
            <person name="Fulton L."/>
            <person name="Graves T.A."/>
            <person name="Minx P."/>
            <person name="Reily A.D."/>
            <person name="Courtney L."/>
            <person name="Kruchowski S.S."/>
            <person name="Tomlinson C."/>
            <person name="Strong C."/>
            <person name="Delehaunty K."/>
            <person name="Fronick C."/>
            <person name="Courtney B."/>
            <person name="Rock S.M."/>
            <person name="Belter E."/>
            <person name="Du F."/>
            <person name="Kim K."/>
            <person name="Abbott R.M."/>
            <person name="Cotton M."/>
            <person name="Levy A."/>
            <person name="Marchetto P."/>
            <person name="Ochoa K."/>
            <person name="Jackson S.M."/>
            <person name="Gillam B."/>
            <person name="Chen W."/>
            <person name="Yan L."/>
            <person name="Higginbotham J."/>
            <person name="Cardenas M."/>
            <person name="Waligorski J."/>
            <person name="Applebaum E."/>
            <person name="Phelps L."/>
            <person name="Falcone J."/>
            <person name="Kanchi K."/>
            <person name="Thane T."/>
            <person name="Scimone A."/>
            <person name="Thane N."/>
            <person name="Henke J."/>
            <person name="Wang T."/>
            <person name="Ruppert J."/>
            <person name="Shah N."/>
            <person name="Rotter K."/>
            <person name="Hodges J."/>
            <person name="Ingenthron E."/>
            <person name="Cordes M."/>
            <person name="Kohlberg S."/>
            <person name="Sgro J."/>
            <person name="Delgado B."/>
            <person name="Mead K."/>
            <person name="Chinwalla A."/>
            <person name="Leonard S."/>
            <person name="Crouse K."/>
            <person name="Collura K."/>
            <person name="Kudrna D."/>
            <person name="Currie J."/>
            <person name="He R."/>
            <person name="Angelova A."/>
            <person name="Rajasekar S."/>
            <person name="Mueller T."/>
            <person name="Lomeli R."/>
            <person name="Scara G."/>
            <person name="Ko A."/>
            <person name="Delaney K."/>
            <person name="Wissotski M."/>
            <person name="Lopez G."/>
            <person name="Campos D."/>
            <person name="Braidotti M."/>
            <person name="Ashley E."/>
            <person name="Golser W."/>
            <person name="Kim H."/>
            <person name="Lee S."/>
            <person name="Lin J."/>
            <person name="Dujmic Z."/>
            <person name="Kim W."/>
            <person name="Talag J."/>
            <person name="Zuccolo A."/>
            <person name="Fan C."/>
            <person name="Sebastian A."/>
            <person name="Kramer M."/>
            <person name="Spiegel L."/>
            <person name="Nascimento L."/>
            <person name="Zutavern T."/>
            <person name="Miller B."/>
            <person name="Ambroise C."/>
            <person name="Muller S."/>
            <person name="Spooner W."/>
            <person name="Narechania A."/>
            <person name="Ren L."/>
            <person name="Wei S."/>
            <person name="Kumari S."/>
            <person name="Faga B."/>
            <person name="Levy M.J."/>
            <person name="McMahan L."/>
            <person name="Van Buren P."/>
            <person name="Vaughn M.W."/>
            <person name="Ying K."/>
            <person name="Yeh C.-T."/>
            <person name="Emrich S.J."/>
            <person name="Jia Y."/>
            <person name="Kalyanaraman A."/>
            <person name="Hsia A.-P."/>
            <person name="Barbazuk W.B."/>
            <person name="Baucom R.S."/>
            <person name="Brutnell T.P."/>
            <person name="Carpita N.C."/>
            <person name="Chaparro C."/>
            <person name="Chia J.-M."/>
            <person name="Deragon J.-M."/>
            <person name="Estill J.C."/>
            <person name="Fu Y."/>
            <person name="Jeddeloh J.A."/>
            <person name="Han Y."/>
            <person name="Lee H."/>
            <person name="Li P."/>
            <person name="Lisch D.R."/>
            <person name="Liu S."/>
            <person name="Liu Z."/>
            <person name="Nagel D.H."/>
            <person name="McCann M.C."/>
            <person name="SanMiguel P."/>
            <person name="Myers A.M."/>
            <person name="Nettleton D."/>
            <person name="Nguyen J."/>
            <person name="Penning B.W."/>
            <person name="Ponnala L."/>
            <person name="Schneider K.L."/>
            <person name="Schwartz D.C."/>
            <person name="Sharma A."/>
            <person name="Soderlund C."/>
            <person name="Springer N.M."/>
            <person name="Sun Q."/>
            <person name="Wang H."/>
            <person name="Waterman M."/>
            <person name="Westerman R."/>
            <person name="Wolfgruber T.K."/>
            <person name="Yang L."/>
            <person name="Yu Y."/>
            <person name="Zhang L."/>
            <person name="Zhou S."/>
            <person name="Zhu Q."/>
            <person name="Bennetzen J.L."/>
            <person name="Dawe R.K."/>
            <person name="Jiang J."/>
            <person name="Jiang N."/>
            <person name="Presting G.G."/>
            <person name="Wessler S.R."/>
            <person name="Aluru S."/>
            <person name="Martienssen R.A."/>
            <person name="Clifton S.W."/>
            <person name="McCombie W.R."/>
            <person name="Wing R.A."/>
            <person name="Wilson R.K."/>
        </authorList>
    </citation>
    <scope>NUCLEOTIDE SEQUENCE [LARGE SCALE GENOMIC DNA]</scope>
    <source>
        <strain evidence="3">cv. B73</strain>
    </source>
</reference>
<dbReference type="EnsemblPlants" id="Zm00001eb275620_T003">
    <property type="protein sequence ID" value="Zm00001eb275620_P003"/>
    <property type="gene ID" value="Zm00001eb275620"/>
</dbReference>
<dbReference type="PANTHER" id="PTHR36366">
    <property type="entry name" value="PROTEIN RDM1"/>
    <property type="match status" value="1"/>
</dbReference>
<dbReference type="Gramene" id="Zm00001eb275620_T006">
    <property type="protein sequence ID" value="Zm00001eb275620_P006"/>
    <property type="gene ID" value="Zm00001eb275620"/>
</dbReference>
<dbReference type="InterPro" id="IPR015270">
    <property type="entry name" value="RDM1_plant"/>
</dbReference>
<organism evidence="2 3">
    <name type="scientific">Zea mays</name>
    <name type="common">Maize</name>
    <dbReference type="NCBI Taxonomy" id="4577"/>
    <lineage>
        <taxon>Eukaryota</taxon>
        <taxon>Viridiplantae</taxon>
        <taxon>Streptophyta</taxon>
        <taxon>Embryophyta</taxon>
        <taxon>Tracheophyta</taxon>
        <taxon>Spermatophyta</taxon>
        <taxon>Magnoliopsida</taxon>
        <taxon>Liliopsida</taxon>
        <taxon>Poales</taxon>
        <taxon>Poaceae</taxon>
        <taxon>PACMAD clade</taxon>
        <taxon>Panicoideae</taxon>
        <taxon>Andropogonodae</taxon>
        <taxon>Andropogoneae</taxon>
        <taxon>Tripsacinae</taxon>
        <taxon>Zea</taxon>
    </lineage>
</organism>
<dbReference type="Gene3D" id="1.20.120.690">
    <property type="entry name" value="RDM1 protein domain"/>
    <property type="match status" value="1"/>
</dbReference>
<evidence type="ECO:0007829" key="4">
    <source>
        <dbReference type="PeptideAtlas" id="A0A804PUX1"/>
    </source>
</evidence>
<dbReference type="EnsemblPlants" id="Zm00001eb275620_T006">
    <property type="protein sequence ID" value="Zm00001eb275620_P006"/>
    <property type="gene ID" value="Zm00001eb275620"/>
</dbReference>
<reference evidence="2" key="3">
    <citation type="submission" date="2021-05" db="UniProtKB">
        <authorList>
            <consortium name="EnsemblPlants"/>
        </authorList>
    </citation>
    <scope>IDENTIFICATION</scope>
    <source>
        <strain evidence="2">cv. B73</strain>
    </source>
</reference>
<dbReference type="PANTHER" id="PTHR36366:SF1">
    <property type="entry name" value="PROTEIN RDM1"/>
    <property type="match status" value="1"/>
</dbReference>